<reference evidence="1 2" key="1">
    <citation type="submission" date="2024-09" db="EMBL/GenBank/DDBJ databases">
        <title>Genome sequencing and assembly of Phytophthora oleae, isolate VK10A, causative agent of rot of olive drupes.</title>
        <authorList>
            <person name="Conti Taguali S."/>
            <person name="Riolo M."/>
            <person name="La Spada F."/>
            <person name="Cacciola S.O."/>
            <person name="Dionisio G."/>
        </authorList>
    </citation>
    <scope>NUCLEOTIDE SEQUENCE [LARGE SCALE GENOMIC DNA]</scope>
    <source>
        <strain evidence="1 2">VK10A</strain>
    </source>
</reference>
<dbReference type="AlphaFoldDB" id="A0ABD3FC49"/>
<keyword evidence="2" id="KW-1185">Reference proteome</keyword>
<dbReference type="PANTHER" id="PTHR33266">
    <property type="entry name" value="CHROMOSOME 15, WHOLE GENOME SHOTGUN SEQUENCE"/>
    <property type="match status" value="1"/>
</dbReference>
<proteinExistence type="predicted"/>
<comment type="caution">
    <text evidence="1">The sequence shown here is derived from an EMBL/GenBank/DDBJ whole genome shotgun (WGS) entry which is preliminary data.</text>
</comment>
<evidence type="ECO:0000313" key="1">
    <source>
        <dbReference type="EMBL" id="KAL3663869.1"/>
    </source>
</evidence>
<evidence type="ECO:0000313" key="2">
    <source>
        <dbReference type="Proteomes" id="UP001632037"/>
    </source>
</evidence>
<name>A0ABD3FC49_9STRA</name>
<dbReference type="Proteomes" id="UP001632037">
    <property type="component" value="Unassembled WGS sequence"/>
</dbReference>
<dbReference type="PANTHER" id="PTHR33266:SF1">
    <property type="entry name" value="F-BOX DOMAIN-CONTAINING PROTEIN"/>
    <property type="match status" value="1"/>
</dbReference>
<organism evidence="1 2">
    <name type="scientific">Phytophthora oleae</name>
    <dbReference type="NCBI Taxonomy" id="2107226"/>
    <lineage>
        <taxon>Eukaryota</taxon>
        <taxon>Sar</taxon>
        <taxon>Stramenopiles</taxon>
        <taxon>Oomycota</taxon>
        <taxon>Peronosporomycetes</taxon>
        <taxon>Peronosporales</taxon>
        <taxon>Peronosporaceae</taxon>
        <taxon>Phytophthora</taxon>
    </lineage>
</organism>
<accession>A0ABD3FC49</accession>
<dbReference type="EMBL" id="JBIMZQ010000026">
    <property type="protein sequence ID" value="KAL3663869.1"/>
    <property type="molecule type" value="Genomic_DNA"/>
</dbReference>
<evidence type="ECO:0008006" key="3">
    <source>
        <dbReference type="Google" id="ProtNLM"/>
    </source>
</evidence>
<protein>
    <recommendedName>
        <fullName evidence="3">SEC7 domain-containing protein</fullName>
    </recommendedName>
</protein>
<gene>
    <name evidence="1" type="ORF">V7S43_011281</name>
</gene>
<sequence length="475" mass="53149">MEDEVTMSDQVAVYKRVVQGNDALKCMGRPMWTNLPNEQDLVRNRSKLLTFAANKLMLGVSPWLERNYTADTMFGVASMLCRLGIRPYLKSALASRVVADFMATLAYMNYERDGYLSSYASDPVLTFGAIKVWYALGNGLFKFILPQLKKLILDETLDTGGVGEMVARILLLLAMDKCAMISPGNLDDKLIGQLVPVNKFLEELGVGKMTIYYKGGIKAPDGEKDAFKKWQKKWDGWHMGFTHFVQLVREPDEDTLWYLLGRRAAGVFPRGQHGADLLIPMVKRKSDSESDSREESDEVSLMLIQVKNRYPRDTEFVKAASKKLTSWFVITAEGNPLSIVCVDGVIRIYLSLRENSDRDGFIFATNMDDNLPTTKADKKRMKVMGLESKEELKGSSEMAYTLCFRSINTRTFPFLSEDVAAILASIVEPTWPATGLVKGDLDRRDDTGCILSDVMPSDELHEIALTGLSEAPGFG</sequence>